<dbReference type="InterPro" id="IPR015422">
    <property type="entry name" value="PyrdxlP-dep_Trfase_small"/>
</dbReference>
<comment type="cofactor">
    <cofactor evidence="1">
        <name>pyridoxal 5'-phosphate</name>
        <dbReference type="ChEBI" id="CHEBI:597326"/>
    </cofactor>
</comment>
<gene>
    <name evidence="4" type="ORF">C476_07177</name>
</gene>
<dbReference type="InterPro" id="IPR015424">
    <property type="entry name" value="PyrdxlP-dep_Trfase"/>
</dbReference>
<dbReference type="SUPFAM" id="SSF53383">
    <property type="entry name" value="PLP-dependent transferases"/>
    <property type="match status" value="1"/>
</dbReference>
<dbReference type="PATRIC" id="fig|1230457.4.peg.1437"/>
<dbReference type="InterPro" id="IPR050103">
    <property type="entry name" value="Class-III_PLP-dep_AT"/>
</dbReference>
<reference evidence="4 5" key="1">
    <citation type="journal article" date="2014" name="PLoS Genet.">
        <title>Phylogenetically driven sequencing of extremely halophilic archaea reveals strategies for static and dynamic osmo-response.</title>
        <authorList>
            <person name="Becker E.A."/>
            <person name="Seitzer P.M."/>
            <person name="Tritt A."/>
            <person name="Larsen D."/>
            <person name="Krusor M."/>
            <person name="Yao A.I."/>
            <person name="Wu D."/>
            <person name="Madern D."/>
            <person name="Eisen J.A."/>
            <person name="Darling A.E."/>
            <person name="Facciotti M.T."/>
        </authorList>
    </citation>
    <scope>NUCLEOTIDE SEQUENCE [LARGE SCALE GENOMIC DNA]</scope>
    <source>
        <strain evidence="4 5">JCM 13563</strain>
    </source>
</reference>
<comment type="similarity">
    <text evidence="2">Belongs to the class-III pyridoxal-phosphate-dependent aminotransferase family.</text>
</comment>
<organism evidence="4 5">
    <name type="scientific">Natrinema limicola JCM 13563</name>
    <dbReference type="NCBI Taxonomy" id="1230457"/>
    <lineage>
        <taxon>Archaea</taxon>
        <taxon>Methanobacteriati</taxon>
        <taxon>Methanobacteriota</taxon>
        <taxon>Stenosarchaea group</taxon>
        <taxon>Halobacteria</taxon>
        <taxon>Halobacteriales</taxon>
        <taxon>Natrialbaceae</taxon>
        <taxon>Natrinema</taxon>
    </lineage>
</organism>
<dbReference type="GO" id="GO:0042802">
    <property type="term" value="F:identical protein binding"/>
    <property type="evidence" value="ECO:0007669"/>
    <property type="project" value="TreeGrafter"/>
</dbReference>
<evidence type="ECO:0000313" key="4">
    <source>
        <dbReference type="EMBL" id="ELZ22192.1"/>
    </source>
</evidence>
<dbReference type="GO" id="GO:0008483">
    <property type="term" value="F:transaminase activity"/>
    <property type="evidence" value="ECO:0007669"/>
    <property type="project" value="UniProtKB-KW"/>
</dbReference>
<keyword evidence="4" id="KW-0808">Transferase</keyword>
<evidence type="ECO:0000256" key="1">
    <source>
        <dbReference type="ARBA" id="ARBA00001933"/>
    </source>
</evidence>
<dbReference type="Gene3D" id="3.40.640.10">
    <property type="entry name" value="Type I PLP-dependent aspartate aminotransferase-like (Major domain)"/>
    <property type="match status" value="1"/>
</dbReference>
<comment type="caution">
    <text evidence="4">The sequence shown here is derived from an EMBL/GenBank/DDBJ whole genome shotgun (WGS) entry which is preliminary data.</text>
</comment>
<dbReference type="InterPro" id="IPR015421">
    <property type="entry name" value="PyrdxlP-dep_Trfase_major"/>
</dbReference>
<dbReference type="EMBL" id="AOIT01000029">
    <property type="protein sequence ID" value="ELZ22192.1"/>
    <property type="molecule type" value="Genomic_DNA"/>
</dbReference>
<dbReference type="Pfam" id="PF00202">
    <property type="entry name" value="Aminotran_3"/>
    <property type="match status" value="1"/>
</dbReference>
<keyword evidence="3" id="KW-0663">Pyridoxal phosphate</keyword>
<keyword evidence="5" id="KW-1185">Reference proteome</keyword>
<dbReference type="eggNOG" id="arCOG00915">
    <property type="taxonomic scope" value="Archaea"/>
</dbReference>
<evidence type="ECO:0000256" key="3">
    <source>
        <dbReference type="ARBA" id="ARBA00022898"/>
    </source>
</evidence>
<dbReference type="STRING" id="1230457.C476_07177"/>
<dbReference type="Proteomes" id="UP000011615">
    <property type="component" value="Unassembled WGS sequence"/>
</dbReference>
<name>M0CIJ5_9EURY</name>
<dbReference type="PANTHER" id="PTHR11986">
    <property type="entry name" value="AMINOTRANSFERASE CLASS III"/>
    <property type="match status" value="1"/>
</dbReference>
<sequence>MTTGQPIDELHFADVPSVDPVLGPQTQALLEKQREIDSSTVASPEDIPIAFEEGTGVTVRDADGNTYIDLFAGIGVLDVGHSNLYVLEAVNEQADKFVYTVDFPTEARLELRSVWPITPRRSSRIGPTG</sequence>
<keyword evidence="4" id="KW-0032">Aminotransferase</keyword>
<proteinExistence type="inferred from homology"/>
<accession>M0CIJ5</accession>
<dbReference type="AlphaFoldDB" id="M0CIJ5"/>
<evidence type="ECO:0000256" key="2">
    <source>
        <dbReference type="ARBA" id="ARBA00008954"/>
    </source>
</evidence>
<dbReference type="GO" id="GO:0030170">
    <property type="term" value="F:pyridoxal phosphate binding"/>
    <property type="evidence" value="ECO:0007669"/>
    <property type="project" value="InterPro"/>
</dbReference>
<evidence type="ECO:0000313" key="5">
    <source>
        <dbReference type="Proteomes" id="UP000011615"/>
    </source>
</evidence>
<protein>
    <submittedName>
        <fullName evidence="4">Class III aminotransferase</fullName>
    </submittedName>
</protein>
<dbReference type="InterPro" id="IPR005814">
    <property type="entry name" value="Aminotrans_3"/>
</dbReference>
<dbReference type="Gene3D" id="3.90.1150.10">
    <property type="entry name" value="Aspartate Aminotransferase, domain 1"/>
    <property type="match status" value="1"/>
</dbReference>
<dbReference type="PANTHER" id="PTHR11986:SF58">
    <property type="entry name" value="LEUCINE_METHIONINE RACEMASE"/>
    <property type="match status" value="1"/>
</dbReference>